<dbReference type="InterPro" id="IPR011701">
    <property type="entry name" value="MFS"/>
</dbReference>
<dbReference type="CDD" id="cd17341">
    <property type="entry name" value="MFS_NRT2_like"/>
    <property type="match status" value="1"/>
</dbReference>
<keyword evidence="5 6" id="KW-0472">Membrane</keyword>
<dbReference type="Gene3D" id="1.20.1250.20">
    <property type="entry name" value="MFS general substrate transporter like domains"/>
    <property type="match status" value="1"/>
</dbReference>
<reference evidence="7" key="1">
    <citation type="submission" date="2019-09" db="EMBL/GenBank/DDBJ databases">
        <authorList>
            <person name="Teo W.F.A."/>
            <person name="Duangmal K."/>
        </authorList>
    </citation>
    <scope>NUCLEOTIDE SEQUENCE [LARGE SCALE GENOMIC DNA]</scope>
    <source>
        <strain evidence="7">K81G1</strain>
    </source>
</reference>
<evidence type="ECO:0000256" key="4">
    <source>
        <dbReference type="ARBA" id="ARBA00022989"/>
    </source>
</evidence>
<dbReference type="GO" id="GO:0016020">
    <property type="term" value="C:membrane"/>
    <property type="evidence" value="ECO:0007669"/>
    <property type="project" value="UniProtKB-SubCell"/>
</dbReference>
<feature type="transmembrane region" description="Helical" evidence="6">
    <location>
        <begin position="164"/>
        <end position="188"/>
    </location>
</feature>
<evidence type="ECO:0000256" key="6">
    <source>
        <dbReference type="SAM" id="Phobius"/>
    </source>
</evidence>
<dbReference type="GO" id="GO:0015112">
    <property type="term" value="F:nitrate transmembrane transporter activity"/>
    <property type="evidence" value="ECO:0007669"/>
    <property type="project" value="InterPro"/>
</dbReference>
<dbReference type="InterPro" id="IPR036259">
    <property type="entry name" value="MFS_trans_sf"/>
</dbReference>
<keyword evidence="3 6" id="KW-0812">Transmembrane</keyword>
<feature type="transmembrane region" description="Helical" evidence="6">
    <location>
        <begin position="35"/>
        <end position="59"/>
    </location>
</feature>
<gene>
    <name evidence="7" type="ORF">FPZ12_030280</name>
</gene>
<accession>A0A5N0UWG9</accession>
<dbReference type="OrthoDB" id="9771451at2"/>
<feature type="transmembrane region" description="Helical" evidence="6">
    <location>
        <begin position="194"/>
        <end position="213"/>
    </location>
</feature>
<evidence type="ECO:0000256" key="1">
    <source>
        <dbReference type="ARBA" id="ARBA00004141"/>
    </source>
</evidence>
<proteinExistence type="inferred from homology"/>
<dbReference type="EMBL" id="VMNW02000059">
    <property type="protein sequence ID" value="KAA9155134.1"/>
    <property type="molecule type" value="Genomic_DNA"/>
</dbReference>
<name>A0A5N0UWG9_9PSEU</name>
<evidence type="ECO:0000313" key="8">
    <source>
        <dbReference type="Proteomes" id="UP000319769"/>
    </source>
</evidence>
<evidence type="ECO:0000256" key="2">
    <source>
        <dbReference type="ARBA" id="ARBA00008432"/>
    </source>
</evidence>
<feature type="transmembrane region" description="Helical" evidence="6">
    <location>
        <begin position="125"/>
        <end position="143"/>
    </location>
</feature>
<dbReference type="Pfam" id="PF07690">
    <property type="entry name" value="MFS_1"/>
    <property type="match status" value="1"/>
</dbReference>
<comment type="similarity">
    <text evidence="2">Belongs to the major facilitator superfamily. Nitrate/nitrite porter (TC 2.A.1.8) family.</text>
</comment>
<dbReference type="RefSeq" id="WP_144760681.1">
    <property type="nucleotide sequence ID" value="NZ_VMNW02000059.1"/>
</dbReference>
<sequence length="454" mass="48046">MTTTTTARRHWIEHWDPEDESFWASTGKKIANRNLWFSILTEHIGFSMWSLMSVLVLFMGTPYGISAGDKFLLTSAATLVGSFARIPYNFAVAKFGGRNWTVISALLLLIPTVTAAFVMKPGTSFGVFLLLAVLCGFGGGNFASSMTNINTFFPEKAKGMALGLNAGGGNLGVAVIQLVGLLIIATAGTSAPRLILAVYIPLIVIAAVCAALFMDNLSSVRNDRKGMREVMKDAHCWVMSFLYIGTFGSFIGYSFAFGLVLQNQFGRTPLQAAAVTFLGPLLGSLSRPVGGWLADRLGGGRVTFWNFFGMAALTVLLIVASNVKSLGLFTAAFVVLFVLTGIGNGSTYKMIPAIFKAKAKAAIASGADEATELLRARKLSGALIGLAGAIGAFGGVLINIAFRQAFSVAKSGVPAFVGFLVFYGLCFVVTWAVYLRKSAAPVSERGLALAGAQV</sequence>
<feature type="transmembrane region" description="Helical" evidence="6">
    <location>
        <begin position="382"/>
        <end position="402"/>
    </location>
</feature>
<evidence type="ECO:0000313" key="7">
    <source>
        <dbReference type="EMBL" id="KAA9155134.1"/>
    </source>
</evidence>
<keyword evidence="4 6" id="KW-1133">Transmembrane helix</keyword>
<dbReference type="AlphaFoldDB" id="A0A5N0UWG9"/>
<feature type="transmembrane region" description="Helical" evidence="6">
    <location>
        <begin position="100"/>
        <end position="119"/>
    </location>
</feature>
<comment type="subcellular location">
    <subcellularLocation>
        <location evidence="1">Membrane</location>
        <topology evidence="1">Multi-pass membrane protein</topology>
    </subcellularLocation>
</comment>
<dbReference type="Proteomes" id="UP000319769">
    <property type="component" value="Unassembled WGS sequence"/>
</dbReference>
<evidence type="ECO:0000256" key="3">
    <source>
        <dbReference type="ARBA" id="ARBA00022692"/>
    </source>
</evidence>
<dbReference type="PANTHER" id="PTHR23515">
    <property type="entry name" value="HIGH-AFFINITY NITRATE TRANSPORTER 2.3"/>
    <property type="match status" value="1"/>
</dbReference>
<feature type="transmembrane region" description="Helical" evidence="6">
    <location>
        <begin position="302"/>
        <end position="320"/>
    </location>
</feature>
<feature type="transmembrane region" description="Helical" evidence="6">
    <location>
        <begin position="234"/>
        <end position="260"/>
    </location>
</feature>
<comment type="caution">
    <text evidence="7">The sequence shown here is derived from an EMBL/GenBank/DDBJ whole genome shotgun (WGS) entry which is preliminary data.</text>
</comment>
<organism evidence="7 8">
    <name type="scientific">Amycolatopsis acidicola</name>
    <dbReference type="NCBI Taxonomy" id="2596893"/>
    <lineage>
        <taxon>Bacteria</taxon>
        <taxon>Bacillati</taxon>
        <taxon>Actinomycetota</taxon>
        <taxon>Actinomycetes</taxon>
        <taxon>Pseudonocardiales</taxon>
        <taxon>Pseudonocardiaceae</taxon>
        <taxon>Amycolatopsis</taxon>
    </lineage>
</organism>
<feature type="transmembrane region" description="Helical" evidence="6">
    <location>
        <begin position="326"/>
        <end position="348"/>
    </location>
</feature>
<feature type="transmembrane region" description="Helical" evidence="6">
    <location>
        <begin position="71"/>
        <end position="88"/>
    </location>
</feature>
<dbReference type="SUPFAM" id="SSF103473">
    <property type="entry name" value="MFS general substrate transporter"/>
    <property type="match status" value="1"/>
</dbReference>
<dbReference type="InterPro" id="IPR044772">
    <property type="entry name" value="NO3_transporter"/>
</dbReference>
<feature type="transmembrane region" description="Helical" evidence="6">
    <location>
        <begin position="272"/>
        <end position="290"/>
    </location>
</feature>
<evidence type="ECO:0000256" key="5">
    <source>
        <dbReference type="ARBA" id="ARBA00023136"/>
    </source>
</evidence>
<keyword evidence="8" id="KW-1185">Reference proteome</keyword>
<protein>
    <submittedName>
        <fullName evidence="7">NarK/NasA family nitrate transporter</fullName>
    </submittedName>
</protein>
<feature type="transmembrane region" description="Helical" evidence="6">
    <location>
        <begin position="414"/>
        <end position="435"/>
    </location>
</feature>